<keyword evidence="12 19" id="KW-0675">Receptor</keyword>
<dbReference type="InterPro" id="IPR036942">
    <property type="entry name" value="Beta-barrel_TonB_sf"/>
</dbReference>
<comment type="caution">
    <text evidence="19">The sequence shown here is derived from an EMBL/GenBank/DDBJ whole genome shotgun (WGS) entry which is preliminary data.</text>
</comment>
<dbReference type="Proteomes" id="UP000838748">
    <property type="component" value="Unassembled WGS sequence"/>
</dbReference>
<keyword evidence="11 14" id="KW-0472">Membrane</keyword>
<feature type="domain" description="TonB-dependent receptor plug" evidence="18">
    <location>
        <begin position="67"/>
        <end position="169"/>
    </location>
</feature>
<keyword evidence="9" id="KW-0406">Ion transport</keyword>
<dbReference type="RefSeq" id="WP_237363229.1">
    <property type="nucleotide sequence ID" value="NZ_CAKLDM010000002.1"/>
</dbReference>
<sequence length="725" mass="80265">MDISASLKRSVIASSLLALFSAPLFADDQNNTVAQTNNNKTTKQDDTITVYSKTYRNTATKTTLEPEETPQGLTVIDNEQLQQREVQSLNQALRYTPGVTTETKGADVTLMDNYRVRGFEVSKSYYDGLVLPYLTGWNLQTQIDPIAIQQIEVFKGPTSVLYGAMNPGGMVNMIAKSPQMDQATTVDVGTGSRNLMKASIDTTGQIGDSNLSYRFIGLARKQDSQVNDAQNERYVVAPSLNWQVSDKTLLNFNVYYQNDPQMGINSALPASGTVTSNPNGSTSPSTFAGDVNWNSLKRDFLMVGYKIDHDFNDSWSFLQNARYTNGSFHQKNTYSTSFNNDGTLVRNIYSTDEKLNAFAIDNQLSGKVETGEWQHNLLLGVDYQELSGSSNYKEYDTSGISGWSSFNIFNPDNNLITNPSSLSVTYNQDVDIDMDQVGFYFQDQAKLDRLILLAGGRFDSYKSNTDKTTTSVTSSSIDQNNFSYRVGALYTFDNGIAPYASYATGFEPTTSQDSDGNSYKPETSEQVEVGVKYQAPDMSKSASISLFHIEKNDAIIANPDNYTDPALQVGQITSKGVELQGKWFITPSLDIAPSYTYTDMQISKDPVYNLQGTTPVYVPTHAASIWANYYLYNGALTGTRVSAGTRYVGTMEMDATNTQGKVPAYTITDLSVGYDLSELSHSLAGASANFLVNNLFNQENYTCFNNTNCWYGEERSIELHVKYEM</sequence>
<evidence type="ECO:0000256" key="4">
    <source>
        <dbReference type="ARBA" id="ARBA00022452"/>
    </source>
</evidence>
<evidence type="ECO:0000259" key="17">
    <source>
        <dbReference type="Pfam" id="PF00593"/>
    </source>
</evidence>
<accession>A0ABM9A7S1</accession>
<dbReference type="NCBIfam" id="TIGR01783">
    <property type="entry name" value="TonB-siderophor"/>
    <property type="match status" value="1"/>
</dbReference>
<evidence type="ECO:0000256" key="8">
    <source>
        <dbReference type="ARBA" id="ARBA00023004"/>
    </source>
</evidence>
<keyword evidence="13 14" id="KW-0998">Cell outer membrane</keyword>
<reference evidence="19" key="1">
    <citation type="submission" date="2021-11" db="EMBL/GenBank/DDBJ databases">
        <authorList>
            <person name="Rodrigo-Torres L."/>
            <person name="Arahal R. D."/>
            <person name="Lucena T."/>
        </authorList>
    </citation>
    <scope>NUCLEOTIDE SEQUENCE</scope>
    <source>
        <strain evidence="19">CECT 7928</strain>
    </source>
</reference>
<dbReference type="Pfam" id="PF07715">
    <property type="entry name" value="Plug"/>
    <property type="match status" value="1"/>
</dbReference>
<keyword evidence="20" id="KW-1185">Reference proteome</keyword>
<evidence type="ECO:0000313" key="19">
    <source>
        <dbReference type="EMBL" id="CAH0541724.1"/>
    </source>
</evidence>
<evidence type="ECO:0000256" key="5">
    <source>
        <dbReference type="ARBA" id="ARBA00022496"/>
    </source>
</evidence>
<dbReference type="SUPFAM" id="SSF56935">
    <property type="entry name" value="Porins"/>
    <property type="match status" value="1"/>
</dbReference>
<evidence type="ECO:0000256" key="3">
    <source>
        <dbReference type="ARBA" id="ARBA00022448"/>
    </source>
</evidence>
<keyword evidence="7 16" id="KW-0732">Signal</keyword>
<name>A0ABM9A7S1_9VIBR</name>
<keyword evidence="4 14" id="KW-1134">Transmembrane beta strand</keyword>
<feature type="domain" description="TonB-dependent receptor-like beta-barrel" evidence="17">
    <location>
        <begin position="241"/>
        <end position="695"/>
    </location>
</feature>
<evidence type="ECO:0000256" key="6">
    <source>
        <dbReference type="ARBA" id="ARBA00022692"/>
    </source>
</evidence>
<evidence type="ECO:0000259" key="18">
    <source>
        <dbReference type="Pfam" id="PF07715"/>
    </source>
</evidence>
<proteinExistence type="inferred from homology"/>
<evidence type="ECO:0000313" key="20">
    <source>
        <dbReference type="Proteomes" id="UP000838748"/>
    </source>
</evidence>
<evidence type="ECO:0000256" key="16">
    <source>
        <dbReference type="SAM" id="SignalP"/>
    </source>
</evidence>
<dbReference type="PROSITE" id="PS52016">
    <property type="entry name" value="TONB_DEPENDENT_REC_3"/>
    <property type="match status" value="1"/>
</dbReference>
<evidence type="ECO:0000256" key="13">
    <source>
        <dbReference type="ARBA" id="ARBA00023237"/>
    </source>
</evidence>
<dbReference type="InterPro" id="IPR039426">
    <property type="entry name" value="TonB-dep_rcpt-like"/>
</dbReference>
<feature type="signal peptide" evidence="16">
    <location>
        <begin position="1"/>
        <end position="26"/>
    </location>
</feature>
<dbReference type="PANTHER" id="PTHR32552:SF68">
    <property type="entry name" value="FERRICHROME OUTER MEMBRANE TRANSPORTER_PHAGE RECEPTOR"/>
    <property type="match status" value="1"/>
</dbReference>
<evidence type="ECO:0000256" key="1">
    <source>
        <dbReference type="ARBA" id="ARBA00004571"/>
    </source>
</evidence>
<evidence type="ECO:0000256" key="10">
    <source>
        <dbReference type="ARBA" id="ARBA00023077"/>
    </source>
</evidence>
<dbReference type="Pfam" id="PF00593">
    <property type="entry name" value="TonB_dep_Rec_b-barrel"/>
    <property type="match status" value="1"/>
</dbReference>
<evidence type="ECO:0000256" key="12">
    <source>
        <dbReference type="ARBA" id="ARBA00023170"/>
    </source>
</evidence>
<dbReference type="Gene3D" id="2.40.170.20">
    <property type="entry name" value="TonB-dependent receptor, beta-barrel domain"/>
    <property type="match status" value="1"/>
</dbReference>
<dbReference type="Gene3D" id="2.170.130.10">
    <property type="entry name" value="TonB-dependent receptor, plug domain"/>
    <property type="match status" value="1"/>
</dbReference>
<evidence type="ECO:0000256" key="7">
    <source>
        <dbReference type="ARBA" id="ARBA00022729"/>
    </source>
</evidence>
<gene>
    <name evidence="19" type="primary">fhuA</name>
    <name evidence="19" type="ORF">VMF7928_03782</name>
</gene>
<evidence type="ECO:0000256" key="14">
    <source>
        <dbReference type="PROSITE-ProRule" id="PRU01360"/>
    </source>
</evidence>
<evidence type="ECO:0000256" key="11">
    <source>
        <dbReference type="ARBA" id="ARBA00023136"/>
    </source>
</evidence>
<evidence type="ECO:0000256" key="15">
    <source>
        <dbReference type="RuleBase" id="RU003357"/>
    </source>
</evidence>
<evidence type="ECO:0000256" key="2">
    <source>
        <dbReference type="ARBA" id="ARBA00009810"/>
    </source>
</evidence>
<dbReference type="EMBL" id="CAKLDM010000002">
    <property type="protein sequence ID" value="CAH0541724.1"/>
    <property type="molecule type" value="Genomic_DNA"/>
</dbReference>
<dbReference type="PANTHER" id="PTHR32552">
    <property type="entry name" value="FERRICHROME IRON RECEPTOR-RELATED"/>
    <property type="match status" value="1"/>
</dbReference>
<evidence type="ECO:0000256" key="9">
    <source>
        <dbReference type="ARBA" id="ARBA00023065"/>
    </source>
</evidence>
<comment type="subcellular location">
    <subcellularLocation>
        <location evidence="1 14">Cell outer membrane</location>
        <topology evidence="1 14">Multi-pass membrane protein</topology>
    </subcellularLocation>
</comment>
<dbReference type="CDD" id="cd01347">
    <property type="entry name" value="ligand_gated_channel"/>
    <property type="match status" value="1"/>
</dbReference>
<keyword evidence="8" id="KW-0408">Iron</keyword>
<organism evidence="19 20">
    <name type="scientific">Vibrio marisflavi CECT 7928</name>
    <dbReference type="NCBI Taxonomy" id="634439"/>
    <lineage>
        <taxon>Bacteria</taxon>
        <taxon>Pseudomonadati</taxon>
        <taxon>Pseudomonadota</taxon>
        <taxon>Gammaproteobacteria</taxon>
        <taxon>Vibrionales</taxon>
        <taxon>Vibrionaceae</taxon>
        <taxon>Vibrio</taxon>
    </lineage>
</organism>
<keyword evidence="3 14" id="KW-0813">Transport</keyword>
<dbReference type="InterPro" id="IPR037066">
    <property type="entry name" value="Plug_dom_sf"/>
</dbReference>
<comment type="similarity">
    <text evidence="2 14 15">Belongs to the TonB-dependent receptor family.</text>
</comment>
<protein>
    <submittedName>
        <fullName evidence="19">Ferrichrome outer membrane transporter/phage receptor</fullName>
    </submittedName>
</protein>
<keyword evidence="5" id="KW-0410">Iron transport</keyword>
<dbReference type="InterPro" id="IPR000531">
    <property type="entry name" value="Beta-barrel_TonB"/>
</dbReference>
<keyword evidence="10 15" id="KW-0798">TonB box</keyword>
<feature type="chain" id="PRO_5045671049" evidence="16">
    <location>
        <begin position="27"/>
        <end position="725"/>
    </location>
</feature>
<dbReference type="InterPro" id="IPR012910">
    <property type="entry name" value="Plug_dom"/>
</dbReference>
<keyword evidence="6 14" id="KW-0812">Transmembrane</keyword>
<dbReference type="InterPro" id="IPR010105">
    <property type="entry name" value="TonB_sidphr_rcpt"/>
</dbReference>